<evidence type="ECO:0000313" key="2">
    <source>
        <dbReference type="EMBL" id="CAD9958329.1"/>
    </source>
</evidence>
<gene>
    <name evidence="2" type="ORF">APAL1065_LOCUS8683</name>
</gene>
<evidence type="ECO:0008006" key="3">
    <source>
        <dbReference type="Google" id="ProtNLM"/>
    </source>
</evidence>
<dbReference type="PANTHER" id="PTHR34290:SF2">
    <property type="entry name" value="OS04G0668800 PROTEIN"/>
    <property type="match status" value="1"/>
</dbReference>
<dbReference type="EMBL" id="HBHT01012972">
    <property type="protein sequence ID" value="CAD9958329.1"/>
    <property type="molecule type" value="Transcribed_RNA"/>
</dbReference>
<organism evidence="2">
    <name type="scientific">Entomoneis paludosa</name>
    <dbReference type="NCBI Taxonomy" id="265537"/>
    <lineage>
        <taxon>Eukaryota</taxon>
        <taxon>Sar</taxon>
        <taxon>Stramenopiles</taxon>
        <taxon>Ochrophyta</taxon>
        <taxon>Bacillariophyta</taxon>
        <taxon>Bacillariophyceae</taxon>
        <taxon>Bacillariophycidae</taxon>
        <taxon>Entomoneidaceae</taxon>
        <taxon>Entomoneis</taxon>
    </lineage>
</organism>
<accession>A0A7S3DMP4</accession>
<sequence length="237" mass="26347">MSVATVTTALVSATSRLGSALAYQFATTPASRHQLRRGGRSCTSFSILRAFAISSTTPSHADRLFPEELNVLYDSKCNVCKLEIDFLRKRDLRLNGGDGETPQPRLRFTDLESDYNESDPRNGGITYAVGMKSMHAVTSSGEVMKGVPVFEKAYEQVQLGWLFYALHKVPGFRAVANFFYDIFSRYRTLVTRGSNVDSLIQAFEEKKQLEEKKKQSMAAQECSDENNSCAVKGNVSP</sequence>
<dbReference type="Pfam" id="PF04134">
    <property type="entry name" value="DCC1-like"/>
    <property type="match status" value="1"/>
</dbReference>
<dbReference type="PANTHER" id="PTHR34290">
    <property type="entry name" value="SI:CH73-390P7.2"/>
    <property type="match status" value="1"/>
</dbReference>
<reference evidence="2" key="1">
    <citation type="submission" date="2021-01" db="EMBL/GenBank/DDBJ databases">
        <authorList>
            <person name="Corre E."/>
            <person name="Pelletier E."/>
            <person name="Niang G."/>
            <person name="Scheremetjew M."/>
            <person name="Finn R."/>
            <person name="Kale V."/>
            <person name="Holt S."/>
            <person name="Cochrane G."/>
            <person name="Meng A."/>
            <person name="Brown T."/>
            <person name="Cohen L."/>
        </authorList>
    </citation>
    <scope>NUCLEOTIDE SEQUENCE</scope>
    <source>
        <strain evidence="2">CCMP125</strain>
    </source>
</reference>
<name>A0A7S3DMP4_9STRA</name>
<feature type="region of interest" description="Disordered" evidence="1">
    <location>
        <begin position="214"/>
        <end position="237"/>
    </location>
</feature>
<dbReference type="InterPro" id="IPR044691">
    <property type="entry name" value="DCC1_Trx"/>
</dbReference>
<protein>
    <recommendedName>
        <fullName evidence="3">DUF393 domain-containing protein</fullName>
    </recommendedName>
</protein>
<dbReference type="GO" id="GO:0015035">
    <property type="term" value="F:protein-disulfide reductase activity"/>
    <property type="evidence" value="ECO:0007669"/>
    <property type="project" value="InterPro"/>
</dbReference>
<proteinExistence type="predicted"/>
<feature type="compositionally biased region" description="Polar residues" evidence="1">
    <location>
        <begin position="225"/>
        <end position="237"/>
    </location>
</feature>
<dbReference type="InterPro" id="IPR007263">
    <property type="entry name" value="DCC1-like"/>
</dbReference>
<evidence type="ECO:0000256" key="1">
    <source>
        <dbReference type="SAM" id="MobiDB-lite"/>
    </source>
</evidence>
<dbReference type="AlphaFoldDB" id="A0A7S3DMP4"/>